<dbReference type="Proteomes" id="UP000014254">
    <property type="component" value="Unassembled WGS sequence"/>
</dbReference>
<evidence type="ECO:0000256" key="6">
    <source>
        <dbReference type="RuleBase" id="RU362025"/>
    </source>
</evidence>
<dbReference type="AlphaFoldDB" id="S2JUP5"/>
<gene>
    <name evidence="8" type="ORF">HMPREF1544_09736</name>
</gene>
<dbReference type="OrthoDB" id="4310724at2759"/>
<accession>S2JUP5</accession>
<dbReference type="InterPro" id="IPR029063">
    <property type="entry name" value="SAM-dependent_MTases_sf"/>
</dbReference>
<feature type="domain" description="SAM-dependent methyltransferase Erg6/SMT-type" evidence="7">
    <location>
        <begin position="115"/>
        <end position="410"/>
    </location>
</feature>
<dbReference type="Pfam" id="PF08498">
    <property type="entry name" value="Sterol_MT_C"/>
    <property type="match status" value="1"/>
</dbReference>
<keyword evidence="6" id="KW-0756">Sterol biosynthesis</keyword>
<dbReference type="Gene3D" id="3.40.50.150">
    <property type="entry name" value="Vaccinia Virus protein VP39"/>
    <property type="match status" value="1"/>
</dbReference>
<keyword evidence="6" id="KW-0752">Steroid biosynthesis</keyword>
<dbReference type="Pfam" id="PF08241">
    <property type="entry name" value="Methyltransf_11"/>
    <property type="match status" value="1"/>
</dbReference>
<evidence type="ECO:0000256" key="5">
    <source>
        <dbReference type="PROSITE-ProRule" id="PRU01022"/>
    </source>
</evidence>
<evidence type="ECO:0000259" key="7">
    <source>
        <dbReference type="PROSITE" id="PS51685"/>
    </source>
</evidence>
<keyword evidence="1 5" id="KW-0489">Methyltransferase</keyword>
<dbReference type="GO" id="GO:0006696">
    <property type="term" value="P:ergosterol biosynthetic process"/>
    <property type="evidence" value="ECO:0007669"/>
    <property type="project" value="TreeGrafter"/>
</dbReference>
<dbReference type="PROSITE" id="PS51685">
    <property type="entry name" value="SAM_MT_ERG6_SMT"/>
    <property type="match status" value="1"/>
</dbReference>
<keyword evidence="6" id="KW-0444">Lipid biosynthesis</keyword>
<keyword evidence="6" id="KW-1207">Sterol metabolism</keyword>
<comment type="similarity">
    <text evidence="4 5 6">Belongs to the class I-like SAM-binding methyltransferase superfamily. Erg6/SMT family.</text>
</comment>
<organism evidence="8 9">
    <name type="scientific">Mucor circinelloides f. circinelloides (strain 1006PhL)</name>
    <name type="common">Mucormycosis agent</name>
    <name type="synonym">Calyptromyces circinelloides</name>
    <dbReference type="NCBI Taxonomy" id="1220926"/>
    <lineage>
        <taxon>Eukaryota</taxon>
        <taxon>Fungi</taxon>
        <taxon>Fungi incertae sedis</taxon>
        <taxon>Mucoromycota</taxon>
        <taxon>Mucoromycotina</taxon>
        <taxon>Mucoromycetes</taxon>
        <taxon>Mucorales</taxon>
        <taxon>Mucorineae</taxon>
        <taxon>Mucoraceae</taxon>
        <taxon>Mucor</taxon>
    </lineage>
</organism>
<dbReference type="PANTHER" id="PTHR44068">
    <property type="entry name" value="ZGC:194242"/>
    <property type="match status" value="1"/>
</dbReference>
<evidence type="ECO:0000256" key="2">
    <source>
        <dbReference type="ARBA" id="ARBA00022679"/>
    </source>
</evidence>
<dbReference type="SUPFAM" id="SSF53335">
    <property type="entry name" value="S-adenosyl-L-methionine-dependent methyltransferases"/>
    <property type="match status" value="1"/>
</dbReference>
<dbReference type="EC" id="2.1.1.-" evidence="6"/>
<dbReference type="GO" id="GO:0005783">
    <property type="term" value="C:endoplasmic reticulum"/>
    <property type="evidence" value="ECO:0007669"/>
    <property type="project" value="TreeGrafter"/>
</dbReference>
<dbReference type="InterPro" id="IPR013705">
    <property type="entry name" value="Sterol_MeTrfase_C"/>
</dbReference>
<dbReference type="InterPro" id="IPR013216">
    <property type="entry name" value="Methyltransf_11"/>
</dbReference>
<keyword evidence="3 5" id="KW-0949">S-adenosyl-L-methionine</keyword>
<dbReference type="InParanoid" id="S2JUP5"/>
<dbReference type="OMA" id="HDKTHAR"/>
<dbReference type="EMBL" id="KE124068">
    <property type="protein sequence ID" value="EPB83515.1"/>
    <property type="molecule type" value="Genomic_DNA"/>
</dbReference>
<protein>
    <recommendedName>
        <fullName evidence="6">Sterol 24-C-methyltransferase</fullName>
        <ecNumber evidence="6">2.1.1.-</ecNumber>
    </recommendedName>
    <alternativeName>
        <fullName evidence="6">Delta(24)-sterol C-methyltransferase</fullName>
    </alternativeName>
</protein>
<dbReference type="VEuPathDB" id="FungiDB:HMPREF1544_09736"/>
<name>S2JUP5_MUCC1</name>
<sequence>MPPTAIHTAATHPDAQDLVNRSIIASKKDHEHRQLEEKLQNTVSTNHAEDIAFAQALHGKDLKKGLWAQLKSKNQDVYGVTSDTYFNMWGKDATTDSKANEKERASRYSQLVNSYYHLATDFFEYGWGKSFHFCRFYPGEEFHSAVKRHEHFLAIKTGIEPGMKVLDVGCGVGGPARAISHLTGASIIGLNNNAYQLEKAREYAVQEDLSDKLSFVKGDFMQIPFDEGTFDRIYAIEATCHAPSFEGVYAEIYRVLKPGGKFGCYEWCMTDKYDAENPKHKEIAHGIAIGNSLPDVRTVADSLDALQKVGFEIEMHVDLARMGDRVHWYYPLEGDLRQCQTFRDILTTLVMTQAGRYATTNICRVLEKIGFAPKGTVQTQHVLEVAGDSVVAGGREDIFTPMFFFVAKKANVNTV</sequence>
<comment type="function">
    <text evidence="6">Catalyzes the transfer of methyl groups from S-adenosyl-methionine to the C-24 of sterols.</text>
</comment>
<keyword evidence="2 5" id="KW-0808">Transferase</keyword>
<comment type="pathway">
    <text evidence="6">Steroid metabolism.</text>
</comment>
<dbReference type="GO" id="GO:0032259">
    <property type="term" value="P:methylation"/>
    <property type="evidence" value="ECO:0007669"/>
    <property type="project" value="UniProtKB-KW"/>
</dbReference>
<dbReference type="InterPro" id="IPR050447">
    <property type="entry name" value="Erg6_SMT_methyltransf"/>
</dbReference>
<evidence type="ECO:0000313" key="8">
    <source>
        <dbReference type="EMBL" id="EPB83515.1"/>
    </source>
</evidence>
<evidence type="ECO:0000256" key="3">
    <source>
        <dbReference type="ARBA" id="ARBA00022691"/>
    </source>
</evidence>
<keyword evidence="9" id="KW-1185">Reference proteome</keyword>
<dbReference type="InterPro" id="IPR030384">
    <property type="entry name" value="MeTrfase_SMT"/>
</dbReference>
<dbReference type="eggNOG" id="KOG1269">
    <property type="taxonomic scope" value="Eukaryota"/>
</dbReference>
<dbReference type="PANTHER" id="PTHR44068:SF1">
    <property type="entry name" value="HYPOTHETICAL LOC100005854"/>
    <property type="match status" value="1"/>
</dbReference>
<dbReference type="FunCoup" id="S2JUP5">
    <property type="interactions" value="221"/>
</dbReference>
<evidence type="ECO:0000256" key="4">
    <source>
        <dbReference type="ARBA" id="ARBA00038188"/>
    </source>
</evidence>
<keyword evidence="6" id="KW-0443">Lipid metabolism</keyword>
<evidence type="ECO:0000256" key="1">
    <source>
        <dbReference type="ARBA" id="ARBA00022603"/>
    </source>
</evidence>
<keyword evidence="6" id="KW-0753">Steroid metabolism</keyword>
<evidence type="ECO:0000313" key="9">
    <source>
        <dbReference type="Proteomes" id="UP000014254"/>
    </source>
</evidence>
<dbReference type="CDD" id="cd02440">
    <property type="entry name" value="AdoMet_MTases"/>
    <property type="match status" value="1"/>
</dbReference>
<proteinExistence type="inferred from homology"/>
<reference evidence="9" key="1">
    <citation type="submission" date="2013-05" db="EMBL/GenBank/DDBJ databases">
        <title>The Genome sequence of Mucor circinelloides f. circinelloides 1006PhL.</title>
        <authorList>
            <consortium name="The Broad Institute Genomics Platform"/>
            <person name="Cuomo C."/>
            <person name="Earl A."/>
            <person name="Findley K."/>
            <person name="Lee S.C."/>
            <person name="Walker B."/>
            <person name="Young S."/>
            <person name="Zeng Q."/>
            <person name="Gargeya S."/>
            <person name="Fitzgerald M."/>
            <person name="Haas B."/>
            <person name="Abouelleil A."/>
            <person name="Allen A.W."/>
            <person name="Alvarado L."/>
            <person name="Arachchi H.M."/>
            <person name="Berlin A.M."/>
            <person name="Chapman S.B."/>
            <person name="Gainer-Dewar J."/>
            <person name="Goldberg J."/>
            <person name="Griggs A."/>
            <person name="Gujja S."/>
            <person name="Hansen M."/>
            <person name="Howarth C."/>
            <person name="Imamovic A."/>
            <person name="Ireland A."/>
            <person name="Larimer J."/>
            <person name="McCowan C."/>
            <person name="Murphy C."/>
            <person name="Pearson M."/>
            <person name="Poon T.W."/>
            <person name="Priest M."/>
            <person name="Roberts A."/>
            <person name="Saif S."/>
            <person name="Shea T."/>
            <person name="Sisk P."/>
            <person name="Sykes S."/>
            <person name="Wortman J."/>
            <person name="Nusbaum C."/>
            <person name="Birren B."/>
        </authorList>
    </citation>
    <scope>NUCLEOTIDE SEQUENCE [LARGE SCALE GENOMIC DNA]</scope>
    <source>
        <strain evidence="9">1006PhL</strain>
    </source>
</reference>
<dbReference type="GO" id="GO:0003838">
    <property type="term" value="F:sterol 24-C-methyltransferase activity"/>
    <property type="evidence" value="ECO:0007669"/>
    <property type="project" value="TreeGrafter"/>
</dbReference>
<dbReference type="STRING" id="1220926.S2JUP5"/>